<dbReference type="PANTHER" id="PTHR43544">
    <property type="entry name" value="SHORT-CHAIN DEHYDROGENASE/REDUCTASE"/>
    <property type="match status" value="1"/>
</dbReference>
<dbReference type="Pfam" id="PF13561">
    <property type="entry name" value="adh_short_C2"/>
    <property type="match status" value="1"/>
</dbReference>
<protein>
    <submittedName>
        <fullName evidence="1">Short chain dehydrogenase</fullName>
    </submittedName>
</protein>
<dbReference type="CDD" id="cd05233">
    <property type="entry name" value="SDR_c"/>
    <property type="match status" value="1"/>
</dbReference>
<reference evidence="1 2" key="1">
    <citation type="submission" date="2016-10" db="EMBL/GenBank/DDBJ databases">
        <authorList>
            <person name="de Groot N.N."/>
        </authorList>
    </citation>
    <scope>NUCLEOTIDE SEQUENCE [LARGE SCALE GENOMIC DNA]</scope>
    <source>
        <strain evidence="1 2">DSM 527</strain>
    </source>
</reference>
<name>A0A1G7RNZ3_CHIFI</name>
<dbReference type="InterPro" id="IPR036291">
    <property type="entry name" value="NAD(P)-bd_dom_sf"/>
</dbReference>
<dbReference type="Proteomes" id="UP000199045">
    <property type="component" value="Unassembled WGS sequence"/>
</dbReference>
<dbReference type="OrthoDB" id="56744at2"/>
<dbReference type="PANTHER" id="PTHR43544:SF2">
    <property type="entry name" value="OXIDOREDUCTASE"/>
    <property type="match status" value="1"/>
</dbReference>
<evidence type="ECO:0000313" key="1">
    <source>
        <dbReference type="EMBL" id="SDG12538.1"/>
    </source>
</evidence>
<proteinExistence type="predicted"/>
<evidence type="ECO:0000313" key="2">
    <source>
        <dbReference type="Proteomes" id="UP000199045"/>
    </source>
</evidence>
<dbReference type="Pfam" id="PF00106">
    <property type="entry name" value="adh_short"/>
    <property type="match status" value="1"/>
</dbReference>
<dbReference type="GO" id="GO:0005737">
    <property type="term" value="C:cytoplasm"/>
    <property type="evidence" value="ECO:0007669"/>
    <property type="project" value="TreeGrafter"/>
</dbReference>
<dbReference type="STRING" id="104663.SAMN04488121_103553"/>
<dbReference type="GO" id="GO:0016491">
    <property type="term" value="F:oxidoreductase activity"/>
    <property type="evidence" value="ECO:0007669"/>
    <property type="project" value="TreeGrafter"/>
</dbReference>
<dbReference type="RefSeq" id="WP_089833184.1">
    <property type="nucleotide sequence ID" value="NZ_FNBN01000003.1"/>
</dbReference>
<organism evidence="1 2">
    <name type="scientific">Chitinophaga filiformis</name>
    <name type="common">Myxococcus filiformis</name>
    <name type="synonym">Flexibacter filiformis</name>
    <dbReference type="NCBI Taxonomy" id="104663"/>
    <lineage>
        <taxon>Bacteria</taxon>
        <taxon>Pseudomonadati</taxon>
        <taxon>Bacteroidota</taxon>
        <taxon>Chitinophagia</taxon>
        <taxon>Chitinophagales</taxon>
        <taxon>Chitinophagaceae</taxon>
        <taxon>Chitinophaga</taxon>
    </lineage>
</organism>
<dbReference type="InterPro" id="IPR051468">
    <property type="entry name" value="Fungal_SecMetab_SDRs"/>
</dbReference>
<dbReference type="SUPFAM" id="SSF51735">
    <property type="entry name" value="NAD(P)-binding Rossmann-fold domains"/>
    <property type="match status" value="1"/>
</dbReference>
<sequence length="485" mass="56508">MKNDFTKEEWDTCIKVLQVLSRDPDKSLDTLSLKGLVTKLYKRAKKDNKQQAAEAILDTPVVSTHLLSLKKVQKLSRRQSLLKQYDKQVVLARTTMHRKYELPDSEHVPDINEPLELNKYQRCYICKTPYKQVHFFYHMLCPTCADTNYTRRNQQANLEGRIALITGGRIKIGYLTALRMLRDGAKVWVTTRFAKDCAMRFSQEADFSAWSHRLKIVALDLRNLSQLNSFIQYLQTQEKHLDILINNAAQTIKRPVAFYRHLFEFEESNVDMLPEAVRQCLAFSTPFQFLTGNYEQQLLPHETATAFPENRYDKDRQQVDLRTSNSWSTLLQDIHPGEMLETQLVNVTAPFMLNSQLKEMMKQSPFERRFIINVSAMEGQFNRDSKTPFHPHTNMAKAALNMMTRTSAQEYAQDQIFMNSVDTGWITQENPHPKKERLYEEESFVPPLDETDGMARIYDPIARGISLPELPLFGHFLKDYLPHAW</sequence>
<dbReference type="PRINTS" id="PR00081">
    <property type="entry name" value="GDHRDH"/>
</dbReference>
<accession>A0A1G7RNZ3</accession>
<dbReference type="EMBL" id="FNBN01000003">
    <property type="protein sequence ID" value="SDG12538.1"/>
    <property type="molecule type" value="Genomic_DNA"/>
</dbReference>
<dbReference type="Gene3D" id="3.40.50.720">
    <property type="entry name" value="NAD(P)-binding Rossmann-like Domain"/>
    <property type="match status" value="2"/>
</dbReference>
<dbReference type="AlphaFoldDB" id="A0A1G7RNZ3"/>
<dbReference type="InterPro" id="IPR002347">
    <property type="entry name" value="SDR_fam"/>
</dbReference>
<gene>
    <name evidence="1" type="ORF">SAMN04488121_103553</name>
</gene>